<protein>
    <recommendedName>
        <fullName evidence="2">F-box domain-containing protein</fullName>
    </recommendedName>
</protein>
<reference evidence="3" key="2">
    <citation type="submission" date="2023-06" db="EMBL/GenBank/DDBJ databases">
        <authorList>
            <consortium name="Lawrence Berkeley National Laboratory"/>
            <person name="Haridas S."/>
            <person name="Hensen N."/>
            <person name="Bonometti L."/>
            <person name="Westerberg I."/>
            <person name="Brannstrom I.O."/>
            <person name="Guillou S."/>
            <person name="Cros-Aarteil S."/>
            <person name="Calhoun S."/>
            <person name="Kuo A."/>
            <person name="Mondo S."/>
            <person name="Pangilinan J."/>
            <person name="Riley R."/>
            <person name="Labutti K."/>
            <person name="Andreopoulos B."/>
            <person name="Lipzen A."/>
            <person name="Chen C."/>
            <person name="Yanf M."/>
            <person name="Daum C."/>
            <person name="Ng V."/>
            <person name="Clum A."/>
            <person name="Steindorff A."/>
            <person name="Ohm R."/>
            <person name="Martin F."/>
            <person name="Silar P."/>
            <person name="Natvig D."/>
            <person name="Lalanne C."/>
            <person name="Gautier V."/>
            <person name="Ament-Velasquez S.L."/>
            <person name="Kruys A."/>
            <person name="Hutchinson M.I."/>
            <person name="Powell A.J."/>
            <person name="Barry K."/>
            <person name="Miller A.N."/>
            <person name="Grigoriev I.V."/>
            <person name="Debuchy R."/>
            <person name="Gladieux P."/>
            <person name="Thoren M.H."/>
            <person name="Johannesson H."/>
        </authorList>
    </citation>
    <scope>NUCLEOTIDE SEQUENCE</scope>
    <source>
        <strain evidence="3">CBS 118394</strain>
    </source>
</reference>
<dbReference type="EMBL" id="JAUEDM010000006">
    <property type="protein sequence ID" value="KAK3314823.1"/>
    <property type="molecule type" value="Genomic_DNA"/>
</dbReference>
<accession>A0AAE0M0X6</accession>
<feature type="compositionally biased region" description="Polar residues" evidence="1">
    <location>
        <begin position="433"/>
        <end position="443"/>
    </location>
</feature>
<dbReference type="AlphaFoldDB" id="A0AAE0M0X6"/>
<comment type="caution">
    <text evidence="3">The sequence shown here is derived from an EMBL/GenBank/DDBJ whole genome shotgun (WGS) entry which is preliminary data.</text>
</comment>
<evidence type="ECO:0000256" key="1">
    <source>
        <dbReference type="SAM" id="MobiDB-lite"/>
    </source>
</evidence>
<proteinExistence type="predicted"/>
<dbReference type="CDD" id="cd09917">
    <property type="entry name" value="F-box_SF"/>
    <property type="match status" value="1"/>
</dbReference>
<evidence type="ECO:0000313" key="3">
    <source>
        <dbReference type="EMBL" id="KAK3314823.1"/>
    </source>
</evidence>
<reference evidence="3" key="1">
    <citation type="journal article" date="2023" name="Mol. Phylogenet. Evol.">
        <title>Genome-scale phylogeny and comparative genomics of the fungal order Sordariales.</title>
        <authorList>
            <person name="Hensen N."/>
            <person name="Bonometti L."/>
            <person name="Westerberg I."/>
            <person name="Brannstrom I.O."/>
            <person name="Guillou S."/>
            <person name="Cros-Aarteil S."/>
            <person name="Calhoun S."/>
            <person name="Haridas S."/>
            <person name="Kuo A."/>
            <person name="Mondo S."/>
            <person name="Pangilinan J."/>
            <person name="Riley R."/>
            <person name="LaButti K."/>
            <person name="Andreopoulos B."/>
            <person name="Lipzen A."/>
            <person name="Chen C."/>
            <person name="Yan M."/>
            <person name="Daum C."/>
            <person name="Ng V."/>
            <person name="Clum A."/>
            <person name="Steindorff A."/>
            <person name="Ohm R.A."/>
            <person name="Martin F."/>
            <person name="Silar P."/>
            <person name="Natvig D.O."/>
            <person name="Lalanne C."/>
            <person name="Gautier V."/>
            <person name="Ament-Velasquez S.L."/>
            <person name="Kruys A."/>
            <person name="Hutchinson M.I."/>
            <person name="Powell A.J."/>
            <person name="Barry K."/>
            <person name="Miller A.N."/>
            <person name="Grigoriev I.V."/>
            <person name="Debuchy R."/>
            <person name="Gladieux P."/>
            <person name="Hiltunen Thoren M."/>
            <person name="Johannesson H."/>
        </authorList>
    </citation>
    <scope>NUCLEOTIDE SEQUENCE</scope>
    <source>
        <strain evidence="3">CBS 118394</strain>
    </source>
</reference>
<feature type="compositionally biased region" description="Basic and acidic residues" evidence="1">
    <location>
        <begin position="416"/>
        <end position="428"/>
    </location>
</feature>
<dbReference type="InterPro" id="IPR001810">
    <property type="entry name" value="F-box_dom"/>
</dbReference>
<dbReference type="Proteomes" id="UP001283341">
    <property type="component" value="Unassembled WGS sequence"/>
</dbReference>
<dbReference type="PROSITE" id="PS50181">
    <property type="entry name" value="FBOX"/>
    <property type="match status" value="1"/>
</dbReference>
<keyword evidence="4" id="KW-1185">Reference proteome</keyword>
<gene>
    <name evidence="3" type="ORF">B0H66DRAFT_323183</name>
</gene>
<feature type="region of interest" description="Disordered" evidence="1">
    <location>
        <begin position="416"/>
        <end position="447"/>
    </location>
</feature>
<evidence type="ECO:0000313" key="4">
    <source>
        <dbReference type="Proteomes" id="UP001283341"/>
    </source>
</evidence>
<name>A0AAE0M0X6_9PEZI</name>
<sequence>MTPSTQLEPLSTTSNKAYHDNFNSIYHPSTSDLSTLPTELLLRISSFLSRVDLACFLLTANVIFTRASEHLFWESLRWRTPYNTERSEILARLTRDLSTTHIFCSSCNILHPLSSRLSSSLSASQRFRFNTEQYSSESPCIPLNRVGPTWWKKWHLGFADIYLVMLRHRLLSSSSPPPPLQTELPGLPLSALSLSTNWEHRLLKFQPTHGPFHGRVFSYEHTQHHYVKLDLTASISDDGNLILRTTQRLWIPLKMSPKVFKFQLSAYEAENLGTGFRVCMHPAYRLRGRPDNNTDGPELIDRVMGLLWDIWGRRSTNNHDDRKKRSGWRKRLRIKDYYEKRRETVKPEQRHSAISTERWRCNECPTSAQLTVYDHGDEGVEMVLDTWQDLGQCRHPMEGPGWFDCWWKPSTGKVTEETSWKQRPKAEWPDETAFSTKSSQVLPGTSGLRHESAPAVLKHFSQMRRRRARRGWRGCLRFWRA</sequence>
<organism evidence="3 4">
    <name type="scientific">Apodospora peruviana</name>
    <dbReference type="NCBI Taxonomy" id="516989"/>
    <lineage>
        <taxon>Eukaryota</taxon>
        <taxon>Fungi</taxon>
        <taxon>Dikarya</taxon>
        <taxon>Ascomycota</taxon>
        <taxon>Pezizomycotina</taxon>
        <taxon>Sordariomycetes</taxon>
        <taxon>Sordariomycetidae</taxon>
        <taxon>Sordariales</taxon>
        <taxon>Lasiosphaeriaceae</taxon>
        <taxon>Apodospora</taxon>
    </lineage>
</organism>
<evidence type="ECO:0000259" key="2">
    <source>
        <dbReference type="PROSITE" id="PS50181"/>
    </source>
</evidence>
<feature type="domain" description="F-box" evidence="2">
    <location>
        <begin position="30"/>
        <end position="76"/>
    </location>
</feature>